<evidence type="ECO:0000313" key="7">
    <source>
        <dbReference type="Proteomes" id="UP000034667"/>
    </source>
</evidence>
<dbReference type="EMBL" id="JJPE01000160">
    <property type="protein sequence ID" value="KKG39839.1"/>
    <property type="molecule type" value="Genomic_DNA"/>
</dbReference>
<dbReference type="PANTHER" id="PTHR33930">
    <property type="entry name" value="ALKYL HYDROPEROXIDE REDUCTASE AHPD"/>
    <property type="match status" value="1"/>
</dbReference>
<reference evidence="5 6" key="1">
    <citation type="journal article" date="2015" name="ISME J.">
        <title>Genomic and phenotypic differentiation among Methanosarcina mazei populations from Columbia River sediment.</title>
        <authorList>
            <person name="Youngblut N.D."/>
            <person name="Wirth J.S."/>
            <person name="Henriksen J.R."/>
            <person name="Smith M."/>
            <person name="Simon H."/>
            <person name="Metcalf W.W."/>
            <person name="Whitaker R.J."/>
        </authorList>
    </citation>
    <scope>NUCLEOTIDE SEQUENCE [LARGE SCALE GENOMIC DNA]</scope>
    <source>
        <strain evidence="1 7">3.F.A.2.3</strain>
        <strain evidence="2 5">3.F.T.1A.1</strain>
        <strain evidence="3 6">3.H.M.1B.1</strain>
        <strain evidence="4 8">3.H.T.1A.1</strain>
    </source>
</reference>
<evidence type="ECO:0000313" key="5">
    <source>
        <dbReference type="Proteomes" id="UP000034188"/>
    </source>
</evidence>
<dbReference type="Proteomes" id="UP000034820">
    <property type="component" value="Unassembled WGS sequence"/>
</dbReference>
<accession>A0A0F8IVF6</accession>
<evidence type="ECO:0000313" key="6">
    <source>
        <dbReference type="Proteomes" id="UP000034468"/>
    </source>
</evidence>
<dbReference type="PANTHER" id="PTHR33930:SF8">
    <property type="entry name" value="4-CARBOXYMUCONOLACTONE DECARBOXYLASE"/>
    <property type="match status" value="1"/>
</dbReference>
<dbReference type="RefSeq" id="WP_235270076.1">
    <property type="nucleotide sequence ID" value="NZ_JJPE01000160.1"/>
</dbReference>
<organism evidence="3 6">
    <name type="scientific">Methanosarcina mazei</name>
    <name type="common">Methanosarcina frisia</name>
    <dbReference type="NCBI Taxonomy" id="2209"/>
    <lineage>
        <taxon>Archaea</taxon>
        <taxon>Methanobacteriati</taxon>
        <taxon>Methanobacteriota</taxon>
        <taxon>Stenosarchaea group</taxon>
        <taxon>Methanomicrobia</taxon>
        <taxon>Methanosarcinales</taxon>
        <taxon>Methanosarcinaceae</taxon>
        <taxon>Methanosarcina</taxon>
    </lineage>
</organism>
<dbReference type="GO" id="GO:0016491">
    <property type="term" value="F:oxidoreductase activity"/>
    <property type="evidence" value="ECO:0007669"/>
    <property type="project" value="TreeGrafter"/>
</dbReference>
<dbReference type="AlphaFoldDB" id="A0A0F8IVF6"/>
<dbReference type="InterPro" id="IPR029032">
    <property type="entry name" value="AhpD-like"/>
</dbReference>
<sequence>MRMLEEFFPEFTEKLEEIDKLYAEKRMIDEKTYQFICFALSIKARSKPCVLKHFKGALEAGATVKELSYIFALVMREAAGADDCWTHDVIGDWKEILKGNISCSCEKSNCGRPPHPKGWGMLRAARPVTRGQIIKHPLTRFHEHK</sequence>
<dbReference type="EMBL" id="JJPY01000063">
    <property type="protein sequence ID" value="KKH08901.1"/>
    <property type="molecule type" value="Genomic_DNA"/>
</dbReference>
<name>A0A0F8IVF6_METMZ</name>
<dbReference type="SUPFAM" id="SSF69118">
    <property type="entry name" value="AhpD-like"/>
    <property type="match status" value="1"/>
</dbReference>
<dbReference type="Proteomes" id="UP000034188">
    <property type="component" value="Unassembled WGS sequence"/>
</dbReference>
<protein>
    <submittedName>
        <fullName evidence="3">Gamma-carboxymuconolactone decarboxylase</fullName>
    </submittedName>
</protein>
<proteinExistence type="predicted"/>
<gene>
    <name evidence="2" type="ORF">DU33_01795</name>
    <name evidence="1" type="ORF">DU41_10075</name>
    <name evidence="4" type="ORF">DU51_18295</name>
    <name evidence="3" type="ORF">DU66_13475</name>
</gene>
<evidence type="ECO:0000313" key="2">
    <source>
        <dbReference type="EMBL" id="KKG55986.1"/>
    </source>
</evidence>
<evidence type="ECO:0000313" key="1">
    <source>
        <dbReference type="EMBL" id="KKG39839.1"/>
    </source>
</evidence>
<evidence type="ECO:0000313" key="4">
    <source>
        <dbReference type="EMBL" id="KKH08901.1"/>
    </source>
</evidence>
<dbReference type="EMBL" id="JJPI01000045">
    <property type="protein sequence ID" value="KKG55986.1"/>
    <property type="molecule type" value="Genomic_DNA"/>
</dbReference>
<dbReference type="Gene3D" id="1.20.1290.10">
    <property type="entry name" value="AhpD-like"/>
    <property type="match status" value="1"/>
</dbReference>
<dbReference type="Proteomes" id="UP000034468">
    <property type="component" value="Unassembled WGS sequence"/>
</dbReference>
<dbReference type="Proteomes" id="UP000034667">
    <property type="component" value="Unassembled WGS sequence"/>
</dbReference>
<dbReference type="EMBL" id="JJPU01000171">
    <property type="protein sequence ID" value="KKG93056.1"/>
    <property type="molecule type" value="Genomic_DNA"/>
</dbReference>
<dbReference type="PATRIC" id="fig|2209.42.peg.393"/>
<comment type="caution">
    <text evidence="3">The sequence shown here is derived from an EMBL/GenBank/DDBJ whole genome shotgun (WGS) entry which is preliminary data.</text>
</comment>
<evidence type="ECO:0000313" key="8">
    <source>
        <dbReference type="Proteomes" id="UP000034820"/>
    </source>
</evidence>
<evidence type="ECO:0000313" key="3">
    <source>
        <dbReference type="EMBL" id="KKG93056.1"/>
    </source>
</evidence>